<dbReference type="EMBL" id="RIAS01000016">
    <property type="protein sequence ID" value="KAA8786731.1"/>
    <property type="molecule type" value="Genomic_DNA"/>
</dbReference>
<proteinExistence type="predicted"/>
<evidence type="ECO:0000313" key="2">
    <source>
        <dbReference type="EMBL" id="KAA8786731.1"/>
    </source>
</evidence>
<dbReference type="Proteomes" id="UP000323664">
    <property type="component" value="Unassembled WGS sequence"/>
</dbReference>
<evidence type="ECO:0000313" key="3">
    <source>
        <dbReference type="Proteomes" id="UP000323664"/>
    </source>
</evidence>
<protein>
    <submittedName>
        <fullName evidence="2">Uncharacterized protein</fullName>
    </submittedName>
</protein>
<dbReference type="AlphaFoldDB" id="A0A5M9WYP9"/>
<sequence>MELKGSKESHKAHDHILETGWQVFCNDPSHFGTSWGKCYKTSVEAYAARTAHDNAKHGTVETAGSVQGSCRKPTGDFGD</sequence>
<name>A0A5M9WYP9_PAEAM</name>
<dbReference type="RefSeq" id="WP_123066422.1">
    <property type="nucleotide sequence ID" value="NZ_RIAS01000016.1"/>
</dbReference>
<gene>
    <name evidence="2" type="ORF">EC604_23160</name>
</gene>
<organism evidence="2 3">
    <name type="scientific">Paenibacillus amylolyticus</name>
    <dbReference type="NCBI Taxonomy" id="1451"/>
    <lineage>
        <taxon>Bacteria</taxon>
        <taxon>Bacillati</taxon>
        <taxon>Bacillota</taxon>
        <taxon>Bacilli</taxon>
        <taxon>Bacillales</taxon>
        <taxon>Paenibacillaceae</taxon>
        <taxon>Paenibacillus</taxon>
    </lineage>
</organism>
<reference evidence="2 3" key="1">
    <citation type="journal article" date="2019" name="J. Ind. Microbiol. Biotechnol.">
        <title>Paenibacillus amylolyticus 27C64 has a diverse set of carbohydrate-active enzymes and complete pectin deconstruction system.</title>
        <authorList>
            <person name="Keggi C."/>
            <person name="Doran-Peterson J."/>
        </authorList>
    </citation>
    <scope>NUCLEOTIDE SEQUENCE [LARGE SCALE GENOMIC DNA]</scope>
    <source>
        <strain evidence="2 3">27C64</strain>
    </source>
</reference>
<accession>A0A5M9WYP9</accession>
<evidence type="ECO:0000256" key="1">
    <source>
        <dbReference type="SAM" id="MobiDB-lite"/>
    </source>
</evidence>
<feature type="region of interest" description="Disordered" evidence="1">
    <location>
        <begin position="56"/>
        <end position="79"/>
    </location>
</feature>
<comment type="caution">
    <text evidence="2">The sequence shown here is derived from an EMBL/GenBank/DDBJ whole genome shotgun (WGS) entry which is preliminary data.</text>
</comment>